<dbReference type="GO" id="GO:0006952">
    <property type="term" value="P:defense response"/>
    <property type="evidence" value="ECO:0007669"/>
    <property type="project" value="UniProtKB-KW"/>
</dbReference>
<evidence type="ECO:0000313" key="9">
    <source>
        <dbReference type="Proteomes" id="UP000826271"/>
    </source>
</evidence>
<keyword evidence="9" id="KW-1185">Reference proteome</keyword>
<organism evidence="8 9">
    <name type="scientific">Buddleja alternifolia</name>
    <dbReference type="NCBI Taxonomy" id="168488"/>
    <lineage>
        <taxon>Eukaryota</taxon>
        <taxon>Viridiplantae</taxon>
        <taxon>Streptophyta</taxon>
        <taxon>Embryophyta</taxon>
        <taxon>Tracheophyta</taxon>
        <taxon>Spermatophyta</taxon>
        <taxon>Magnoliopsida</taxon>
        <taxon>eudicotyledons</taxon>
        <taxon>Gunneridae</taxon>
        <taxon>Pentapetalae</taxon>
        <taxon>asterids</taxon>
        <taxon>lamiids</taxon>
        <taxon>Lamiales</taxon>
        <taxon>Scrophulariaceae</taxon>
        <taxon>Buddlejeae</taxon>
        <taxon>Buddleja</taxon>
    </lineage>
</organism>
<dbReference type="Pfam" id="PF23559">
    <property type="entry name" value="WHD_DRP"/>
    <property type="match status" value="1"/>
</dbReference>
<name>A0AAV6XI77_9LAMI</name>
<dbReference type="FunFam" id="1.10.10.10:FF:000322">
    <property type="entry name" value="Probable disease resistance protein At1g63360"/>
    <property type="match status" value="1"/>
</dbReference>
<sequence>MGVFPEDTEIRVSLLIKLWVAEGFLKPISGKSLEVVAEDYFNDLIDRNLILVHTRTTSGKIKFCKIHDLLRDLCLREAEKEKFLFFLRKNSPDSLQCLNTERRIVVHSGTSYNENSHQLSYGFQSTSVARSFISDSVGYMPPFTCRLLRVLQADSAKLYLGSSREDEYFIKDVFQLVNLWHLAFQVESNLNLVYLLWNLQTLIIKSTPWQTVALSEIWLMPHLRHVFVDKFHHPDPPCVEYMPVFVLRNLQTLLMITNFKCSEDVVKRIPNIKKLQLCYKGSEEDLERYCLNNLGHLHKLESLTCEFYFSKKRIRNYLVQNITFPQSLKKLTLEGSRLHWDEMSSKVGSLPLLQVLKLKEHSCIGPKWVPDEGQFCSLKFLLIEWCEDLEYWMADNANFPRLEKLVLRFLDNLKEVPSGIGDIPTLRPIQLTHCSHYAVFSAKKIVDGQEELGNEDLKVQVLAQAKDEIVKRLESRNFQVQTASW</sequence>
<gene>
    <name evidence="8" type="ORF">BUALT_Bualt07G0160800</name>
</gene>
<evidence type="ECO:0000256" key="5">
    <source>
        <dbReference type="ARBA" id="ARBA00022821"/>
    </source>
</evidence>
<dbReference type="AlphaFoldDB" id="A0AAV6XI77"/>
<accession>A0AAV6XI77</accession>
<keyword evidence="5" id="KW-0611">Plant defense</keyword>
<feature type="domain" description="Disease resistance protein winged helix" evidence="7">
    <location>
        <begin position="3"/>
        <end position="74"/>
    </location>
</feature>
<dbReference type="EMBL" id="WHWC01000007">
    <property type="protein sequence ID" value="KAG8380122.1"/>
    <property type="molecule type" value="Genomic_DNA"/>
</dbReference>
<dbReference type="PANTHER" id="PTHR15140">
    <property type="entry name" value="TUBULIN-SPECIFIC CHAPERONE E"/>
    <property type="match status" value="1"/>
</dbReference>
<reference evidence="8" key="1">
    <citation type="submission" date="2019-10" db="EMBL/GenBank/DDBJ databases">
        <authorList>
            <person name="Zhang R."/>
            <person name="Pan Y."/>
            <person name="Wang J."/>
            <person name="Ma R."/>
            <person name="Yu S."/>
        </authorList>
    </citation>
    <scope>NUCLEOTIDE SEQUENCE</scope>
    <source>
        <strain evidence="8">LA-IB0</strain>
        <tissue evidence="8">Leaf</tissue>
    </source>
</reference>
<dbReference type="InterPro" id="IPR032675">
    <property type="entry name" value="LRR_dom_sf"/>
</dbReference>
<protein>
    <recommendedName>
        <fullName evidence="7">Disease resistance protein winged helix domain-containing protein</fullName>
    </recommendedName>
</protein>
<evidence type="ECO:0000259" key="7">
    <source>
        <dbReference type="Pfam" id="PF23559"/>
    </source>
</evidence>
<dbReference type="InterPro" id="IPR058922">
    <property type="entry name" value="WHD_DRP"/>
</dbReference>
<dbReference type="GO" id="GO:0005524">
    <property type="term" value="F:ATP binding"/>
    <property type="evidence" value="ECO:0007669"/>
    <property type="project" value="UniProtKB-KW"/>
</dbReference>
<evidence type="ECO:0000256" key="4">
    <source>
        <dbReference type="ARBA" id="ARBA00022741"/>
    </source>
</evidence>
<dbReference type="SUPFAM" id="SSF52058">
    <property type="entry name" value="L domain-like"/>
    <property type="match status" value="1"/>
</dbReference>
<keyword evidence="4" id="KW-0547">Nucleotide-binding</keyword>
<evidence type="ECO:0000256" key="2">
    <source>
        <dbReference type="ARBA" id="ARBA00022614"/>
    </source>
</evidence>
<proteinExistence type="inferred from homology"/>
<dbReference type="PANTHER" id="PTHR15140:SF33">
    <property type="entry name" value="LATE BLIGHT RESISTANCE PROTEIN HOMOLOG R1A-3 ISOFORM X1"/>
    <property type="match status" value="1"/>
</dbReference>
<dbReference type="Gene3D" id="1.10.10.10">
    <property type="entry name" value="Winged helix-like DNA-binding domain superfamily/Winged helix DNA-binding domain"/>
    <property type="match status" value="1"/>
</dbReference>
<evidence type="ECO:0000256" key="1">
    <source>
        <dbReference type="ARBA" id="ARBA00008894"/>
    </source>
</evidence>
<evidence type="ECO:0000313" key="8">
    <source>
        <dbReference type="EMBL" id="KAG8380122.1"/>
    </source>
</evidence>
<evidence type="ECO:0000256" key="6">
    <source>
        <dbReference type="ARBA" id="ARBA00022840"/>
    </source>
</evidence>
<dbReference type="InterPro" id="IPR036388">
    <property type="entry name" value="WH-like_DNA-bd_sf"/>
</dbReference>
<comment type="similarity">
    <text evidence="1">Belongs to the disease resistance NB-LRR family.</text>
</comment>
<keyword evidence="3" id="KW-0677">Repeat</keyword>
<keyword evidence="6" id="KW-0067">ATP-binding</keyword>
<dbReference type="Gene3D" id="3.80.10.10">
    <property type="entry name" value="Ribonuclease Inhibitor"/>
    <property type="match status" value="1"/>
</dbReference>
<evidence type="ECO:0000256" key="3">
    <source>
        <dbReference type="ARBA" id="ARBA00022737"/>
    </source>
</evidence>
<dbReference type="Proteomes" id="UP000826271">
    <property type="component" value="Unassembled WGS sequence"/>
</dbReference>
<comment type="caution">
    <text evidence="8">The sequence shown here is derived from an EMBL/GenBank/DDBJ whole genome shotgun (WGS) entry which is preliminary data.</text>
</comment>
<keyword evidence="2" id="KW-0433">Leucine-rich repeat</keyword>